<name>A0ACC5NXD1_9BACT</name>
<protein>
    <submittedName>
        <fullName evidence="1">Polygalacturonase</fullName>
    </submittedName>
</protein>
<keyword evidence="2" id="KW-1185">Reference proteome</keyword>
<dbReference type="Proteomes" id="UP000569005">
    <property type="component" value="Unassembled WGS sequence"/>
</dbReference>
<evidence type="ECO:0000313" key="1">
    <source>
        <dbReference type="EMBL" id="MBB5339018.1"/>
    </source>
</evidence>
<proteinExistence type="predicted"/>
<comment type="caution">
    <text evidence="1">The sequence shown here is derived from an EMBL/GenBank/DDBJ whole genome shotgun (WGS) entry which is preliminary data.</text>
</comment>
<evidence type="ECO:0000313" key="2">
    <source>
        <dbReference type="Proteomes" id="UP000569005"/>
    </source>
</evidence>
<reference evidence="1" key="1">
    <citation type="submission" date="2020-08" db="EMBL/GenBank/DDBJ databases">
        <title>Genomic Encyclopedia of Type Strains, Phase IV (KMG-V): Genome sequencing to study the core and pangenomes of soil and plant-associated prokaryotes.</title>
        <authorList>
            <person name="Whitman W."/>
        </authorList>
    </citation>
    <scope>NUCLEOTIDE SEQUENCE</scope>
    <source>
        <strain evidence="1">M8UP15</strain>
    </source>
</reference>
<dbReference type="EMBL" id="JACHEA010000001">
    <property type="protein sequence ID" value="MBB5339018.1"/>
    <property type="molecule type" value="Genomic_DNA"/>
</dbReference>
<accession>A0ACC5NXD1</accession>
<organism evidence="1 2">
    <name type="scientific">Tunturiibacter gelidiferens</name>
    <dbReference type="NCBI Taxonomy" id="3069689"/>
    <lineage>
        <taxon>Bacteria</taxon>
        <taxon>Pseudomonadati</taxon>
        <taxon>Acidobacteriota</taxon>
        <taxon>Terriglobia</taxon>
        <taxon>Terriglobales</taxon>
        <taxon>Acidobacteriaceae</taxon>
        <taxon>Tunturiibacter</taxon>
    </lineage>
</organism>
<gene>
    <name evidence="1" type="ORF">HDF13_001351</name>
</gene>
<sequence length="144" mass="15234">MNNQRRSMLKFAPFALARLTAKPVFGQSDSSNSVMTPLFFDVRVYGATGSGRTLDSPGVNAAINAAAAAGGGTVVFPAGTYLCFSIRLRSQVHLYISQGATILAAASPLPGQTTGEMGGKYDAAEPKTAYDAYQDYGHNHWHNS</sequence>